<keyword evidence="1" id="KW-0732">Signal</keyword>
<dbReference type="Proteomes" id="UP001391051">
    <property type="component" value="Unassembled WGS sequence"/>
</dbReference>
<dbReference type="EMBL" id="JAQQWE010000007">
    <property type="protein sequence ID" value="KAK7946401.1"/>
    <property type="molecule type" value="Genomic_DNA"/>
</dbReference>
<evidence type="ECO:0000313" key="2">
    <source>
        <dbReference type="EMBL" id="KAK7946401.1"/>
    </source>
</evidence>
<protein>
    <submittedName>
        <fullName evidence="2">Uncharacterized protein</fullName>
    </submittedName>
</protein>
<feature type="chain" id="PRO_5046971366" evidence="1">
    <location>
        <begin position="19"/>
        <end position="365"/>
    </location>
</feature>
<gene>
    <name evidence="2" type="ORF">PG986_010722</name>
</gene>
<evidence type="ECO:0000256" key="1">
    <source>
        <dbReference type="SAM" id="SignalP"/>
    </source>
</evidence>
<evidence type="ECO:0000313" key="3">
    <source>
        <dbReference type="Proteomes" id="UP001391051"/>
    </source>
</evidence>
<feature type="signal peptide" evidence="1">
    <location>
        <begin position="1"/>
        <end position="18"/>
    </location>
</feature>
<dbReference type="RefSeq" id="XP_066696435.1">
    <property type="nucleotide sequence ID" value="XM_066846944.1"/>
</dbReference>
<sequence length="365" mass="37662">MHFTQAIAAAILAYCAVAAPAGPTCDSSESVCRKYTANNGLSSAECTVAVAQCIGACQVSFNSCSTAPDANHATCVASLVGCTGKSVEESLKPQSAVAKRVPKAPAPSCSDKYDTCRTGPDANQAQCSAEKAACKDTCSSAADECRAAPNSNMAQCAAKYSRCLGYNPYAKRGEEPHSAVGEPLTQPAPHSETGDAVYFPAETKKITSSLFQQPKANAAAKSCVLKDDACRTAPGANQAQCSAEKAACKATCHADANQCRTKPDANQSACSADYAKCLGENPYAKKRADKPTSSSGSAVHQGNCKDFDHSCRTAPDANMSFCSAQTASCKATCSTENSACRAVPGANMSTCSAEYAQCLGENPYN</sequence>
<dbReference type="GeneID" id="92080006"/>
<reference evidence="2 3" key="1">
    <citation type="submission" date="2023-01" db="EMBL/GenBank/DDBJ databases">
        <title>Analysis of 21 Apiospora genomes using comparative genomics revels a genus with tremendous synthesis potential of carbohydrate active enzymes and secondary metabolites.</title>
        <authorList>
            <person name="Sorensen T."/>
        </authorList>
    </citation>
    <scope>NUCLEOTIDE SEQUENCE [LARGE SCALE GENOMIC DNA]</scope>
    <source>
        <strain evidence="2 3">CBS 24483</strain>
    </source>
</reference>
<accession>A0ABR1Q326</accession>
<keyword evidence="3" id="KW-1185">Reference proteome</keyword>
<organism evidence="2 3">
    <name type="scientific">Apiospora aurea</name>
    <dbReference type="NCBI Taxonomy" id="335848"/>
    <lineage>
        <taxon>Eukaryota</taxon>
        <taxon>Fungi</taxon>
        <taxon>Dikarya</taxon>
        <taxon>Ascomycota</taxon>
        <taxon>Pezizomycotina</taxon>
        <taxon>Sordariomycetes</taxon>
        <taxon>Xylariomycetidae</taxon>
        <taxon>Amphisphaeriales</taxon>
        <taxon>Apiosporaceae</taxon>
        <taxon>Apiospora</taxon>
    </lineage>
</organism>
<proteinExistence type="predicted"/>
<name>A0ABR1Q326_9PEZI</name>
<comment type="caution">
    <text evidence="2">The sequence shown here is derived from an EMBL/GenBank/DDBJ whole genome shotgun (WGS) entry which is preliminary data.</text>
</comment>